<dbReference type="EC" id="2.7.1.-" evidence="4"/>
<dbReference type="PANTHER" id="PTHR10584:SF166">
    <property type="entry name" value="RIBOKINASE"/>
    <property type="match status" value="1"/>
</dbReference>
<dbReference type="GO" id="GO:0016301">
    <property type="term" value="F:kinase activity"/>
    <property type="evidence" value="ECO:0007669"/>
    <property type="project" value="UniProtKB-KW"/>
</dbReference>
<keyword evidence="1 4" id="KW-0808">Transferase</keyword>
<name>M7NHT1_9BACT</name>
<gene>
    <name evidence="4" type="primary">ydjH_3</name>
    <name evidence="4" type="ORF">ADICEAN_03517</name>
</gene>
<dbReference type="AlphaFoldDB" id="M7NHT1"/>
<dbReference type="Pfam" id="PF00294">
    <property type="entry name" value="PfkB"/>
    <property type="match status" value="1"/>
</dbReference>
<dbReference type="PANTHER" id="PTHR10584">
    <property type="entry name" value="SUGAR KINASE"/>
    <property type="match status" value="1"/>
</dbReference>
<dbReference type="PATRIC" id="fig|1279009.4.peg.3562"/>
<proteinExistence type="predicted"/>
<dbReference type="eggNOG" id="COG0524">
    <property type="taxonomic scope" value="Bacteria"/>
</dbReference>
<dbReference type="GO" id="GO:0005829">
    <property type="term" value="C:cytosol"/>
    <property type="evidence" value="ECO:0007669"/>
    <property type="project" value="TreeGrafter"/>
</dbReference>
<evidence type="ECO:0000313" key="5">
    <source>
        <dbReference type="Proteomes" id="UP000011910"/>
    </source>
</evidence>
<dbReference type="SUPFAM" id="SSF53613">
    <property type="entry name" value="Ribokinase-like"/>
    <property type="match status" value="1"/>
</dbReference>
<keyword evidence="2 4" id="KW-0418">Kinase</keyword>
<evidence type="ECO:0000256" key="1">
    <source>
        <dbReference type="ARBA" id="ARBA00022679"/>
    </source>
</evidence>
<comment type="caution">
    <text evidence="4">The sequence shown here is derived from an EMBL/GenBank/DDBJ whole genome shotgun (WGS) entry which is preliminary data.</text>
</comment>
<sequence>MSLLVVGSVAFDALETPFGKTDKIIGGSGTYISLSASYFTKKTNLVAVVGDDFRKEDIAMMQQHGINTEGLQIKEGEKSFFWKGRYHNDMNSRDTLVTELNVLEHFDPLVPESYQDCQYLMLGNLAPAVQRTLIERLRKRPKLIMMDTMNFWMDVAWDDLMHTISMVDVLSINDAEARQLSKEYSLVKAAKKILAMGPKKLIIKKGEHGALLFDQDQIFFAPALPLEDVFDPTGAGDTFAGGFIGYLAATNDTSFSNMKRAIIYGSAMASFCVEKFGVERLVSLKQAQIDDRVQEFVDLVQFEISYA</sequence>
<dbReference type="InterPro" id="IPR002173">
    <property type="entry name" value="Carboh/pur_kinase_PfkB_CS"/>
</dbReference>
<organism evidence="4 5">
    <name type="scientific">Cesiribacter andamanensis AMV16</name>
    <dbReference type="NCBI Taxonomy" id="1279009"/>
    <lineage>
        <taxon>Bacteria</taxon>
        <taxon>Pseudomonadati</taxon>
        <taxon>Bacteroidota</taxon>
        <taxon>Cytophagia</taxon>
        <taxon>Cytophagales</taxon>
        <taxon>Cesiribacteraceae</taxon>
        <taxon>Cesiribacter</taxon>
    </lineage>
</organism>
<protein>
    <submittedName>
        <fullName evidence="4">Putative sugar kinase ydjH</fullName>
        <ecNumber evidence="4">2.7.1.-</ecNumber>
    </submittedName>
</protein>
<evidence type="ECO:0000313" key="4">
    <source>
        <dbReference type="EMBL" id="EMR01360.1"/>
    </source>
</evidence>
<feature type="domain" description="Carbohydrate kinase PfkB" evidence="3">
    <location>
        <begin position="20"/>
        <end position="278"/>
    </location>
</feature>
<evidence type="ECO:0000256" key="2">
    <source>
        <dbReference type="ARBA" id="ARBA00022777"/>
    </source>
</evidence>
<dbReference type="EMBL" id="AODQ01000122">
    <property type="protein sequence ID" value="EMR01360.1"/>
    <property type="molecule type" value="Genomic_DNA"/>
</dbReference>
<dbReference type="PROSITE" id="PS00584">
    <property type="entry name" value="PFKB_KINASES_2"/>
    <property type="match status" value="1"/>
</dbReference>
<dbReference type="STRING" id="1279009.ADICEAN_03517"/>
<dbReference type="InterPro" id="IPR029056">
    <property type="entry name" value="Ribokinase-like"/>
</dbReference>
<evidence type="ECO:0000259" key="3">
    <source>
        <dbReference type="Pfam" id="PF00294"/>
    </source>
</evidence>
<dbReference type="RefSeq" id="WP_009196898.1">
    <property type="nucleotide sequence ID" value="NZ_AODQ01000122.1"/>
</dbReference>
<reference evidence="4 5" key="1">
    <citation type="journal article" date="2013" name="Genome Announc.">
        <title>Draft Genome Sequence of Cesiribacter andamanensis Strain AMV16T, Isolated from a Soil Sample from a Mud Volcano in the Andaman Islands, India.</title>
        <authorList>
            <person name="Shivaji S."/>
            <person name="Ara S."/>
            <person name="Begum Z."/>
            <person name="Srinivas T.N."/>
            <person name="Singh A."/>
            <person name="Kumar Pinnaka A."/>
        </authorList>
    </citation>
    <scope>NUCLEOTIDE SEQUENCE [LARGE SCALE GENOMIC DNA]</scope>
    <source>
        <strain evidence="4 5">AMV16</strain>
    </source>
</reference>
<dbReference type="Proteomes" id="UP000011910">
    <property type="component" value="Unassembled WGS sequence"/>
</dbReference>
<dbReference type="Gene3D" id="3.40.1190.20">
    <property type="match status" value="1"/>
</dbReference>
<dbReference type="OrthoDB" id="9813569at2"/>
<accession>M7NHT1</accession>
<keyword evidence="5" id="KW-1185">Reference proteome</keyword>
<dbReference type="InterPro" id="IPR011611">
    <property type="entry name" value="PfkB_dom"/>
</dbReference>